<feature type="domain" description="DUF569" evidence="2">
    <location>
        <begin position="413"/>
        <end position="488"/>
    </location>
</feature>
<dbReference type="PANTHER" id="PTHR31205">
    <property type="entry name" value="ACTIN CROSS-LINKING PROTEIN (DUF569)"/>
    <property type="match status" value="1"/>
</dbReference>
<keyword evidence="4" id="KW-1185">Reference proteome</keyword>
<organism evidence="3 4">
    <name type="scientific">Carpinus fangiana</name>
    <dbReference type="NCBI Taxonomy" id="176857"/>
    <lineage>
        <taxon>Eukaryota</taxon>
        <taxon>Viridiplantae</taxon>
        <taxon>Streptophyta</taxon>
        <taxon>Embryophyta</taxon>
        <taxon>Tracheophyta</taxon>
        <taxon>Spermatophyta</taxon>
        <taxon>Magnoliopsida</taxon>
        <taxon>eudicotyledons</taxon>
        <taxon>Gunneridae</taxon>
        <taxon>Pentapetalae</taxon>
        <taxon>rosids</taxon>
        <taxon>fabids</taxon>
        <taxon>Fagales</taxon>
        <taxon>Betulaceae</taxon>
        <taxon>Carpinus</taxon>
    </lineage>
</organism>
<reference evidence="3 4" key="1">
    <citation type="submission" date="2019-06" db="EMBL/GenBank/DDBJ databases">
        <title>A chromosomal-level reference genome of Carpinus fangiana (Coryloideae, Betulaceae).</title>
        <authorList>
            <person name="Yang X."/>
            <person name="Wang Z."/>
            <person name="Zhang L."/>
            <person name="Hao G."/>
            <person name="Liu J."/>
            <person name="Yang Y."/>
        </authorList>
    </citation>
    <scope>NUCLEOTIDE SEQUENCE [LARGE SCALE GENOMIC DNA]</scope>
    <source>
        <strain evidence="3">Cfa_2016G</strain>
        <tissue evidence="3">Leaf</tissue>
    </source>
</reference>
<feature type="domain" description="DUF569" evidence="1">
    <location>
        <begin position="209"/>
        <end position="350"/>
    </location>
</feature>
<dbReference type="AlphaFoldDB" id="A0A5N6R3G7"/>
<evidence type="ECO:0000259" key="2">
    <source>
        <dbReference type="Pfam" id="PF22932"/>
    </source>
</evidence>
<sequence>MEVFQKAKAVKLRSHLDKYLVADDDRKKVRQSRNGSSRRAIWFVELVERKSNVIRLRSCHGTYLTATTESFLLGMTGNKVLQTEPEMVYDLKYEWEPITDGFQVKLKTWCSKYLRANGGTPPWRNSVTQDDPHVTSTQNWILWDVEAVDVSETGSVKDFMSSVSSLSSLSDEAFDSEPASPMSVISTNSPRLSLKQFSHINSNKFRSAMELFRNAKTVRLRSHHDKYLLAEEDEESVTQDRNGSSKNARWTVELVPNSDSIIRLKSCYNKYLTASNHPFLLGMTGRKVTQSRPQRLDSSLEWEPVRNRNHVKLKTRYGNFLRGNGGLPPWRNSVTHDIPQRTATQDWILWHVDVLDIHVQSPGDKPPAPQTLSYSDSLDFSPRSPSLVSIISEKFSRQQSTDSNVSSPPKVDGRTIYYHVAEENGDVDDETVEGYSFTFKGNGVDELTRKLKEETGLDGVIVCTRSPLNGKLYPLRLQLPPNAIMHVVLVLSSSEVAEEFSKQGLL</sequence>
<dbReference type="PANTHER" id="PTHR31205:SF69">
    <property type="entry name" value="ACTIN CROSS-LINKING PROTEIN (DUF569)"/>
    <property type="match status" value="1"/>
</dbReference>
<dbReference type="Pfam" id="PF04601">
    <property type="entry name" value="DUF569"/>
    <property type="match status" value="2"/>
</dbReference>
<dbReference type="InterPro" id="IPR054726">
    <property type="entry name" value="Ubiq_DUF569-assoc"/>
</dbReference>
<evidence type="ECO:0000313" key="3">
    <source>
        <dbReference type="EMBL" id="KAE8023355.1"/>
    </source>
</evidence>
<dbReference type="EMBL" id="CM017323">
    <property type="protein sequence ID" value="KAE8023355.1"/>
    <property type="molecule type" value="Genomic_DNA"/>
</dbReference>
<dbReference type="SUPFAM" id="SSF50405">
    <property type="entry name" value="Actin-crosslinking proteins"/>
    <property type="match status" value="2"/>
</dbReference>
<dbReference type="Pfam" id="PF22932">
    <property type="entry name" value="Ubiq_DUF_assoc"/>
    <property type="match status" value="1"/>
</dbReference>
<name>A0A5N6R3G7_9ROSI</name>
<dbReference type="InterPro" id="IPR007679">
    <property type="entry name" value="DUF569"/>
</dbReference>
<dbReference type="Proteomes" id="UP000327013">
    <property type="component" value="Chromosome 3"/>
</dbReference>
<dbReference type="InterPro" id="IPR008999">
    <property type="entry name" value="Actin-crosslinking"/>
</dbReference>
<dbReference type="Gene3D" id="2.80.10.50">
    <property type="match status" value="2"/>
</dbReference>
<dbReference type="FunFam" id="2.80.10.50:FF:000067">
    <property type="entry name" value="BnaC05g19630D protein"/>
    <property type="match status" value="2"/>
</dbReference>
<feature type="domain" description="DUF569" evidence="1">
    <location>
        <begin position="1"/>
        <end position="143"/>
    </location>
</feature>
<evidence type="ECO:0000313" key="4">
    <source>
        <dbReference type="Proteomes" id="UP000327013"/>
    </source>
</evidence>
<evidence type="ECO:0000259" key="1">
    <source>
        <dbReference type="Pfam" id="PF04601"/>
    </source>
</evidence>
<gene>
    <name evidence="3" type="ORF">FH972_009063</name>
</gene>
<proteinExistence type="predicted"/>
<dbReference type="OrthoDB" id="2432302at2759"/>
<evidence type="ECO:0008006" key="5">
    <source>
        <dbReference type="Google" id="ProtNLM"/>
    </source>
</evidence>
<accession>A0A5N6R3G7</accession>
<protein>
    <recommendedName>
        <fullName evidence="5">DUF569 domain-containing protein</fullName>
    </recommendedName>
</protein>
<dbReference type="CDD" id="cd23340">
    <property type="entry name" value="beta-trefoil_FSCN_ACP-like"/>
    <property type="match status" value="2"/>
</dbReference>